<evidence type="ECO:0000259" key="15">
    <source>
        <dbReference type="PROSITE" id="PS50893"/>
    </source>
</evidence>
<dbReference type="InterPro" id="IPR017871">
    <property type="entry name" value="ABC_transporter-like_CS"/>
</dbReference>
<dbReference type="FunFam" id="1.20.1560.10:FF:000001">
    <property type="entry name" value="ATP-binding cassette subfamily C member 1"/>
    <property type="match status" value="1"/>
</dbReference>
<evidence type="ECO:0000256" key="3">
    <source>
        <dbReference type="ARBA" id="ARBA00022448"/>
    </source>
</evidence>
<comment type="catalytic activity">
    <reaction evidence="12">
        <text>leukotriene C4(in) + ATP + H2O = leukotriene C4(out) + ADP + phosphate + H(+)</text>
        <dbReference type="Rhea" id="RHEA:38963"/>
        <dbReference type="ChEBI" id="CHEBI:15377"/>
        <dbReference type="ChEBI" id="CHEBI:15378"/>
        <dbReference type="ChEBI" id="CHEBI:30616"/>
        <dbReference type="ChEBI" id="CHEBI:43474"/>
        <dbReference type="ChEBI" id="CHEBI:57973"/>
        <dbReference type="ChEBI" id="CHEBI:456216"/>
    </reaction>
    <physiologicalReaction direction="left-to-right" evidence="12">
        <dbReference type="Rhea" id="RHEA:38964"/>
    </physiologicalReaction>
</comment>
<dbReference type="Proteomes" id="UP000271974">
    <property type="component" value="Unassembled WGS sequence"/>
</dbReference>
<dbReference type="GO" id="GO:0005524">
    <property type="term" value="F:ATP binding"/>
    <property type="evidence" value="ECO:0007669"/>
    <property type="project" value="UniProtKB-KW"/>
</dbReference>
<dbReference type="InterPro" id="IPR003439">
    <property type="entry name" value="ABC_transporter-like_ATP-bd"/>
</dbReference>
<evidence type="ECO:0000313" key="17">
    <source>
        <dbReference type="EMBL" id="RUS91376.1"/>
    </source>
</evidence>
<dbReference type="InterPro" id="IPR050173">
    <property type="entry name" value="ABC_transporter_C-like"/>
</dbReference>
<dbReference type="SUPFAM" id="SSF52540">
    <property type="entry name" value="P-loop containing nucleoside triphosphate hydrolases"/>
    <property type="match status" value="2"/>
</dbReference>
<feature type="transmembrane region" description="Helical" evidence="14">
    <location>
        <begin position="818"/>
        <end position="841"/>
    </location>
</feature>
<dbReference type="FunFam" id="3.40.50.300:FF:000997">
    <property type="entry name" value="Multidrug resistance-associated protein 1"/>
    <property type="match status" value="1"/>
</dbReference>
<feature type="transmembrane region" description="Helical" evidence="14">
    <location>
        <begin position="353"/>
        <end position="374"/>
    </location>
</feature>
<dbReference type="InterPro" id="IPR003593">
    <property type="entry name" value="AAA+_ATPase"/>
</dbReference>
<feature type="transmembrane region" description="Helical" evidence="14">
    <location>
        <begin position="430"/>
        <end position="451"/>
    </location>
</feature>
<dbReference type="PROSITE" id="PS50893">
    <property type="entry name" value="ABC_TRANSPORTER_2"/>
    <property type="match status" value="2"/>
</dbReference>
<evidence type="ECO:0000256" key="10">
    <source>
        <dbReference type="ARBA" id="ARBA00023136"/>
    </source>
</evidence>
<keyword evidence="5 14" id="KW-0812">Transmembrane</keyword>
<keyword evidence="10 14" id="KW-0472">Membrane</keyword>
<feature type="domain" description="ABC transmembrane type-1" evidence="16">
    <location>
        <begin position="770"/>
        <end position="1057"/>
    </location>
</feature>
<feature type="transmembrane region" description="Helical" evidence="14">
    <location>
        <begin position="240"/>
        <end position="261"/>
    </location>
</feature>
<dbReference type="PROSITE" id="PS00211">
    <property type="entry name" value="ABC_TRANSPORTER_1"/>
    <property type="match status" value="2"/>
</dbReference>
<evidence type="ECO:0000256" key="14">
    <source>
        <dbReference type="SAM" id="Phobius"/>
    </source>
</evidence>
<feature type="domain" description="ABC transporter" evidence="15">
    <location>
        <begin position="1094"/>
        <end position="1328"/>
    </location>
</feature>
<dbReference type="GO" id="GO:0000323">
    <property type="term" value="C:lytic vacuole"/>
    <property type="evidence" value="ECO:0007669"/>
    <property type="project" value="UniProtKB-ARBA"/>
</dbReference>
<feature type="transmembrane region" description="Helical" evidence="14">
    <location>
        <begin position="267"/>
        <end position="286"/>
    </location>
</feature>
<keyword evidence="9 14" id="KW-1133">Transmembrane helix</keyword>
<dbReference type="PANTHER" id="PTHR24223">
    <property type="entry name" value="ATP-BINDING CASSETTE SUB-FAMILY C"/>
    <property type="match status" value="1"/>
</dbReference>
<dbReference type="GO" id="GO:0005774">
    <property type="term" value="C:vacuolar membrane"/>
    <property type="evidence" value="ECO:0007669"/>
    <property type="project" value="UniProtKB-SubCell"/>
</dbReference>
<dbReference type="FunFam" id="3.40.50.300:FF:000074">
    <property type="entry name" value="Multidrug resistance-associated protein 5 isoform 1"/>
    <property type="match status" value="1"/>
</dbReference>
<evidence type="ECO:0000256" key="6">
    <source>
        <dbReference type="ARBA" id="ARBA00022737"/>
    </source>
</evidence>
<feature type="region of interest" description="Disordered" evidence="13">
    <location>
        <begin position="70"/>
        <end position="104"/>
    </location>
</feature>
<dbReference type="CDD" id="cd03250">
    <property type="entry name" value="ABCC_MRP_domain1"/>
    <property type="match status" value="1"/>
</dbReference>
<feature type="domain" description="ABC transporter" evidence="15">
    <location>
        <begin position="425"/>
        <end position="659"/>
    </location>
</feature>
<evidence type="ECO:0000256" key="9">
    <source>
        <dbReference type="ARBA" id="ARBA00022989"/>
    </source>
</evidence>
<dbReference type="PROSITE" id="PS50929">
    <property type="entry name" value="ABC_TM1F"/>
    <property type="match status" value="2"/>
</dbReference>
<reference evidence="17 18" key="1">
    <citation type="submission" date="2019-01" db="EMBL/GenBank/DDBJ databases">
        <title>A draft genome assembly of the solar-powered sea slug Elysia chlorotica.</title>
        <authorList>
            <person name="Cai H."/>
            <person name="Li Q."/>
            <person name="Fang X."/>
            <person name="Li J."/>
            <person name="Curtis N.E."/>
            <person name="Altenburger A."/>
            <person name="Shibata T."/>
            <person name="Feng M."/>
            <person name="Maeda T."/>
            <person name="Schwartz J.A."/>
            <person name="Shigenobu S."/>
            <person name="Lundholm N."/>
            <person name="Nishiyama T."/>
            <person name="Yang H."/>
            <person name="Hasebe M."/>
            <person name="Li S."/>
            <person name="Pierce S.K."/>
            <person name="Wang J."/>
        </authorList>
    </citation>
    <scope>NUCLEOTIDE SEQUENCE [LARGE SCALE GENOMIC DNA]</scope>
    <source>
        <strain evidence="17">EC2010</strain>
        <tissue evidence="17">Whole organism of an adult</tissue>
    </source>
</reference>
<organism evidence="17 18">
    <name type="scientific">Elysia chlorotica</name>
    <name type="common">Eastern emerald elysia</name>
    <name type="synonym">Sea slug</name>
    <dbReference type="NCBI Taxonomy" id="188477"/>
    <lineage>
        <taxon>Eukaryota</taxon>
        <taxon>Metazoa</taxon>
        <taxon>Spiralia</taxon>
        <taxon>Lophotrochozoa</taxon>
        <taxon>Mollusca</taxon>
        <taxon>Gastropoda</taxon>
        <taxon>Heterobranchia</taxon>
        <taxon>Euthyneura</taxon>
        <taxon>Panpulmonata</taxon>
        <taxon>Sacoglossa</taxon>
        <taxon>Placobranchoidea</taxon>
        <taxon>Plakobranchidae</taxon>
        <taxon>Elysia</taxon>
    </lineage>
</organism>
<evidence type="ECO:0000256" key="5">
    <source>
        <dbReference type="ARBA" id="ARBA00022692"/>
    </source>
</evidence>
<dbReference type="CDD" id="cd18595">
    <property type="entry name" value="ABC_6TM_MRP1_2_3_6_D1_like"/>
    <property type="match status" value="1"/>
</dbReference>
<dbReference type="InterPro" id="IPR027417">
    <property type="entry name" value="P-loop_NTPase"/>
</dbReference>
<evidence type="ECO:0000256" key="1">
    <source>
        <dbReference type="ARBA" id="ARBA00004128"/>
    </source>
</evidence>
<evidence type="ECO:0000256" key="12">
    <source>
        <dbReference type="ARBA" id="ARBA00047523"/>
    </source>
</evidence>
<evidence type="ECO:0000256" key="2">
    <source>
        <dbReference type="ARBA" id="ARBA00009726"/>
    </source>
</evidence>
<feature type="region of interest" description="Disordered" evidence="13">
    <location>
        <begin position="703"/>
        <end position="740"/>
    </location>
</feature>
<protein>
    <recommendedName>
        <fullName evidence="11">ABC-type glutathione-S-conjugate transporter</fullName>
        <ecNumber evidence="11">7.6.2.3</ecNumber>
    </recommendedName>
</protein>
<feature type="transmembrane region" description="Helical" evidence="14">
    <location>
        <begin position="755"/>
        <end position="779"/>
    </location>
</feature>
<keyword evidence="4" id="KW-0926">Vacuole</keyword>
<dbReference type="GO" id="GO:0016887">
    <property type="term" value="F:ATP hydrolysis activity"/>
    <property type="evidence" value="ECO:0007669"/>
    <property type="project" value="InterPro"/>
</dbReference>
<comment type="similarity">
    <text evidence="2">Belongs to the ABC transporter superfamily. ABCC family. Conjugate transporter (TC 3.A.1.208) subfamily.</text>
</comment>
<keyword evidence="6" id="KW-0677">Repeat</keyword>
<dbReference type="STRING" id="188477.A0A433UC42"/>
<feature type="domain" description="ABC transmembrane type-1" evidence="16">
    <location>
        <begin position="130"/>
        <end position="410"/>
    </location>
</feature>
<feature type="transmembrane region" description="Helical" evidence="14">
    <location>
        <begin position="916"/>
        <end position="936"/>
    </location>
</feature>
<dbReference type="CDD" id="cd03244">
    <property type="entry name" value="ABCC_MRP_domain2"/>
    <property type="match status" value="1"/>
</dbReference>
<keyword evidence="8" id="KW-0067">ATP-binding</keyword>
<gene>
    <name evidence="17" type="ORF">EGW08_000893</name>
</gene>
<dbReference type="GO" id="GO:0015431">
    <property type="term" value="F:ABC-type glutathione S-conjugate transporter activity"/>
    <property type="evidence" value="ECO:0007669"/>
    <property type="project" value="UniProtKB-EC"/>
</dbReference>
<name>A0A433UC42_ELYCH</name>
<dbReference type="CDD" id="cd18603">
    <property type="entry name" value="ABC_6TM_MRP1_2_3_6_D2_like"/>
    <property type="match status" value="1"/>
</dbReference>
<dbReference type="Pfam" id="PF00664">
    <property type="entry name" value="ABC_membrane"/>
    <property type="match status" value="2"/>
</dbReference>
<dbReference type="Gene3D" id="1.20.1560.10">
    <property type="entry name" value="ABC transporter type 1, transmembrane domain"/>
    <property type="match status" value="2"/>
</dbReference>
<evidence type="ECO:0000256" key="13">
    <source>
        <dbReference type="SAM" id="MobiDB-lite"/>
    </source>
</evidence>
<accession>A0A433UC42</accession>
<evidence type="ECO:0000256" key="4">
    <source>
        <dbReference type="ARBA" id="ARBA00022554"/>
    </source>
</evidence>
<feature type="compositionally biased region" description="Basic and acidic residues" evidence="13">
    <location>
        <begin position="81"/>
        <end position="96"/>
    </location>
</feature>
<dbReference type="FunFam" id="1.20.1560.10:FF:000020">
    <property type="entry name" value="ABC metal ion transporter"/>
    <property type="match status" value="1"/>
</dbReference>
<evidence type="ECO:0000313" key="18">
    <source>
        <dbReference type="Proteomes" id="UP000271974"/>
    </source>
</evidence>
<dbReference type="SUPFAM" id="SSF90123">
    <property type="entry name" value="ABC transporter transmembrane region"/>
    <property type="match status" value="2"/>
</dbReference>
<evidence type="ECO:0000256" key="8">
    <source>
        <dbReference type="ARBA" id="ARBA00022840"/>
    </source>
</evidence>
<dbReference type="InterPro" id="IPR011527">
    <property type="entry name" value="ABC1_TM_dom"/>
</dbReference>
<keyword evidence="7" id="KW-0547">Nucleotide-binding</keyword>
<feature type="transmembrane region" description="Helical" evidence="14">
    <location>
        <begin position="892"/>
        <end position="910"/>
    </location>
</feature>
<sequence>MYRLVYLGYKKAVVISDIFDVPGFMQCRFNVPAFSDAWDKELQSKPALKHSIENPSTYRSIGFLGENHKSTTNSRFLSPEPSEKTRLLPKHTKEDGGNDFNDNSGVGGEKPSLLRALVKVFFLPLFKAQLVGVAADVLLFVNPLLLGELISYIEVKDEKDFPQWTGYMMAVAFFAVAVCNSLLSNYRYFACNNIGQRVKTVLSAAVYRKSLVVNAEARRKFTVGNIVNLMSVDCARFRDLTASLWVLVSWPFQMAIALYLLYNVLGIAFLSGVITLFLLIPINARITNLMRRAQTRQLALKDQRIKMVNEILNGIKVIKLYAWEPSFQKKILELRKQEAVQLRKGQTLTSVSVLIWVASPVLVTVVTFVAYVLITGQSLTPSQAFVAMNLINTMKLPISTLPLLISQMVQVCQFFHNILKVLSYIKLSHLYSIFFLVTVCFKDLIYIQTLFHSSISMKIPQGSLTAIVGPVGAGKSSLISAMLREMEQLTGQSSLLGQIAYVPQQAWIQNMTLRDNILFEKPLEKEFYQKVISGCALEADIDLLQGGEMTEIGEKGINLSGGQKQRVSLARAVYQEADVYLLDDPLSAVDAHVGKHIFQNIIGPQGIIKHKTRIMVTHGVHWLPLVDSIIVMDQGKITEAGTYKELMTHDGPFAQFVRTYLLEHQDEDVEDPDGIYYLHMISTAFYFIPTYLTKTSSVEENSLKSSGAYRRKKNSQDLSVKAAADGDHRKHARKQKNNNRLIEEEKVEEGQVRTAVFVALLRAFGYIPAALACFTLILYNGANIASGIWLSDWTSDKYLANETHVGTGKYTSETNLYLGVYSAISAVQIFGNGVFVMLCYVQMVTASQRLHNSMLNSILHQSTAFFDTTPVGRILNRFSRDVDVFDLALGRLVRLVFQYFFTLIVTVVIISYSTPIFLVVVVPTVLLYILFQRFYIPSSRQLRRLESTSRSPIFSHFSETINGASSIRAYGVSDRFYLDSQSKLDENNKCTFAFDSAARWLKVRLEFLASILVFFACIFAVISNDISPSLVGLSVTYALQVTEALNALIETMTVLESNTVSGERIVEYIGLTHEPIWIDKHCRPRKDWPAHGKISFSNYSTRYRPQLDLVLKGISFSVKEGEKIGIVGRTGAGKSSLSMALFRAIEAAAGSIVIDNVDISTIGLHDLRAGLTILPQDPVLFSGTIRFNLDPFDQHSDAAIWKALDHAHLGKFAKELPGQLEHVCEEGGQNLSVGQRQLMCLARSLLRKTRILVLDEATAAVDLETDALLQETIREAFRDCTVLTVAHRLNTVIDYDKILVLSKGEISEFGTPSELLQRPSGIFYGMAKESGLIQ</sequence>
<dbReference type="SMART" id="SM00382">
    <property type="entry name" value="AAA"/>
    <property type="match status" value="2"/>
</dbReference>
<feature type="transmembrane region" description="Helical" evidence="14">
    <location>
        <begin position="164"/>
        <end position="183"/>
    </location>
</feature>
<keyword evidence="18" id="KW-1185">Reference proteome</keyword>
<keyword evidence="3" id="KW-0813">Transport</keyword>
<feature type="transmembrane region" description="Helical" evidence="14">
    <location>
        <begin position="120"/>
        <end position="144"/>
    </location>
</feature>
<dbReference type="InterPro" id="IPR036640">
    <property type="entry name" value="ABC1_TM_sf"/>
</dbReference>
<dbReference type="Gene3D" id="3.40.50.300">
    <property type="entry name" value="P-loop containing nucleotide triphosphate hydrolases"/>
    <property type="match status" value="2"/>
</dbReference>
<comment type="subcellular location">
    <subcellularLocation>
        <location evidence="1">Vacuole membrane</location>
        <topology evidence="1">Multi-pass membrane protein</topology>
    </subcellularLocation>
</comment>
<dbReference type="Pfam" id="PF00005">
    <property type="entry name" value="ABC_tran"/>
    <property type="match status" value="2"/>
</dbReference>
<evidence type="ECO:0000256" key="11">
    <source>
        <dbReference type="ARBA" id="ARBA00024220"/>
    </source>
</evidence>
<comment type="caution">
    <text evidence="17">The sequence shown here is derived from an EMBL/GenBank/DDBJ whole genome shotgun (WGS) entry which is preliminary data.</text>
</comment>
<evidence type="ECO:0000256" key="7">
    <source>
        <dbReference type="ARBA" id="ARBA00022741"/>
    </source>
</evidence>
<dbReference type="OrthoDB" id="6500128at2759"/>
<evidence type="ECO:0000259" key="16">
    <source>
        <dbReference type="PROSITE" id="PS50929"/>
    </source>
</evidence>
<dbReference type="EC" id="7.6.2.3" evidence="11"/>
<dbReference type="EMBL" id="RQTK01000013">
    <property type="protein sequence ID" value="RUS91376.1"/>
    <property type="molecule type" value="Genomic_DNA"/>
</dbReference>
<feature type="transmembrane region" description="Helical" evidence="14">
    <location>
        <begin position="1005"/>
        <end position="1022"/>
    </location>
</feature>
<proteinExistence type="inferred from homology"/>